<dbReference type="PROSITE" id="PS50893">
    <property type="entry name" value="ABC_TRANSPORTER_2"/>
    <property type="match status" value="2"/>
</dbReference>
<dbReference type="Proteomes" id="UP001612928">
    <property type="component" value="Unassembled WGS sequence"/>
</dbReference>
<feature type="domain" description="ABC transporter" evidence="6">
    <location>
        <begin position="1"/>
        <end position="271"/>
    </location>
</feature>
<protein>
    <submittedName>
        <fullName evidence="7">ABC transporter ATP-binding protein</fullName>
    </submittedName>
</protein>
<dbReference type="GO" id="GO:0005524">
    <property type="term" value="F:ATP binding"/>
    <property type="evidence" value="ECO:0007669"/>
    <property type="project" value="UniProtKB-KW"/>
</dbReference>
<comment type="similarity">
    <text evidence="1">Belongs to the ABC transporter superfamily.</text>
</comment>
<feature type="compositionally biased region" description="Pro residues" evidence="5">
    <location>
        <begin position="96"/>
        <end position="111"/>
    </location>
</feature>
<evidence type="ECO:0000313" key="7">
    <source>
        <dbReference type="EMBL" id="MFI7443446.1"/>
    </source>
</evidence>
<dbReference type="RefSeq" id="WP_397023603.1">
    <property type="nucleotide sequence ID" value="NZ_JBITMB010000006.1"/>
</dbReference>
<dbReference type="InterPro" id="IPR003439">
    <property type="entry name" value="ABC_transporter-like_ATP-bd"/>
</dbReference>
<name>A0ABW8A9G9_9ACTN</name>
<accession>A0ABW8A9G9</accession>
<feature type="region of interest" description="Disordered" evidence="5">
    <location>
        <begin position="273"/>
        <end position="364"/>
    </location>
</feature>
<dbReference type="PANTHER" id="PTHR43776">
    <property type="entry name" value="TRANSPORT ATP-BINDING PROTEIN"/>
    <property type="match status" value="1"/>
</dbReference>
<organism evidence="7 8">
    <name type="scientific">Nonomuraea indica</name>
    <dbReference type="NCBI Taxonomy" id="1581193"/>
    <lineage>
        <taxon>Bacteria</taxon>
        <taxon>Bacillati</taxon>
        <taxon>Actinomycetota</taxon>
        <taxon>Actinomycetes</taxon>
        <taxon>Streptosporangiales</taxon>
        <taxon>Streptosporangiaceae</taxon>
        <taxon>Nonomuraea</taxon>
    </lineage>
</organism>
<dbReference type="SUPFAM" id="SSF52540">
    <property type="entry name" value="P-loop containing nucleoside triphosphate hydrolases"/>
    <property type="match status" value="2"/>
</dbReference>
<sequence length="618" mass="63545">MRGLAVEAGGRRIVDGLDLDVPRGRVVALVGRSGSGKSLMARAVAGLHPAGGSVSLDGAPVLAGRDVGYAFQDALASLNPTITVGRHLAETLRAHPPLPPAPDGPHPPPWPGEDDTGPAARTVLRTVARTVARTAAVPWRVRRAEIRAAGEAALLSCGLPGALWDAYPFELSGGQAQRVALALAVATSPPLLIADEVTSALDPVTQAPVLDLVRAQAHEHGRAVLLITHDLAAAARWADGIVVLDRGRIVERGPVGDVLSAPRAELTRALVAASAPPATPLPRPPGTPDGLAATTETRTPDDLAITPHTGTKLPTIPHAPDGLATASDGLAGRSPGSPGVPGSPGSPGLLPPSERSPRGTARGGAALRCVDVRRVLRGRGRSVRALDGVALAVEPGESVAVVGRSGSGKTTLLGTLSTLDRPTSGNVTVDARDVWAMRDRDRRAVRRATGLIFQDPLSSFDPRHTVGRVVAEALPTGGAAGSTGAEVAALLLRVGLDPGFASRRPATLSGGELQRVAIARALAQRPRVLLADEPTSGLDVLATEHVLGLLAGLRSEGLTLVVVTHDLRVARRVADRIVTMSEGRVVEDLPAGSLTAAAHPETRRLLAATPAMLDEDPL</sequence>
<dbReference type="PANTHER" id="PTHR43776:SF7">
    <property type="entry name" value="D,D-DIPEPTIDE TRANSPORT ATP-BINDING PROTEIN DDPF-RELATED"/>
    <property type="match status" value="1"/>
</dbReference>
<keyword evidence="2" id="KW-0813">Transport</keyword>
<evidence type="ECO:0000259" key="6">
    <source>
        <dbReference type="PROSITE" id="PS50893"/>
    </source>
</evidence>
<dbReference type="Gene3D" id="3.40.50.300">
    <property type="entry name" value="P-loop containing nucleotide triphosphate hydrolases"/>
    <property type="match status" value="2"/>
</dbReference>
<dbReference type="InterPro" id="IPR017871">
    <property type="entry name" value="ABC_transporter-like_CS"/>
</dbReference>
<evidence type="ECO:0000256" key="5">
    <source>
        <dbReference type="SAM" id="MobiDB-lite"/>
    </source>
</evidence>
<evidence type="ECO:0000256" key="1">
    <source>
        <dbReference type="ARBA" id="ARBA00005417"/>
    </source>
</evidence>
<feature type="domain" description="ABC transporter" evidence="6">
    <location>
        <begin position="367"/>
        <end position="607"/>
    </location>
</feature>
<dbReference type="Pfam" id="PF00005">
    <property type="entry name" value="ABC_tran"/>
    <property type="match status" value="2"/>
</dbReference>
<evidence type="ECO:0000256" key="4">
    <source>
        <dbReference type="ARBA" id="ARBA00022840"/>
    </source>
</evidence>
<proteinExistence type="inferred from homology"/>
<dbReference type="EMBL" id="JBITMB010000006">
    <property type="protein sequence ID" value="MFI7443446.1"/>
    <property type="molecule type" value="Genomic_DNA"/>
</dbReference>
<dbReference type="PROSITE" id="PS00211">
    <property type="entry name" value="ABC_TRANSPORTER_1"/>
    <property type="match status" value="2"/>
</dbReference>
<dbReference type="InterPro" id="IPR003593">
    <property type="entry name" value="AAA+_ATPase"/>
</dbReference>
<feature type="compositionally biased region" description="Pro residues" evidence="5">
    <location>
        <begin position="277"/>
        <end position="287"/>
    </location>
</feature>
<evidence type="ECO:0000313" key="8">
    <source>
        <dbReference type="Proteomes" id="UP001612928"/>
    </source>
</evidence>
<dbReference type="InterPro" id="IPR050319">
    <property type="entry name" value="ABC_transp_ATP-bind"/>
</dbReference>
<keyword evidence="4 7" id="KW-0067">ATP-binding</keyword>
<feature type="region of interest" description="Disordered" evidence="5">
    <location>
        <begin position="93"/>
        <end position="117"/>
    </location>
</feature>
<dbReference type="InterPro" id="IPR027417">
    <property type="entry name" value="P-loop_NTPase"/>
</dbReference>
<dbReference type="SMART" id="SM00382">
    <property type="entry name" value="AAA"/>
    <property type="match status" value="2"/>
</dbReference>
<reference evidence="7 8" key="1">
    <citation type="submission" date="2024-10" db="EMBL/GenBank/DDBJ databases">
        <title>The Natural Products Discovery Center: Release of the First 8490 Sequenced Strains for Exploring Actinobacteria Biosynthetic Diversity.</title>
        <authorList>
            <person name="Kalkreuter E."/>
            <person name="Kautsar S.A."/>
            <person name="Yang D."/>
            <person name="Bader C.D."/>
            <person name="Teijaro C.N."/>
            <person name="Fluegel L."/>
            <person name="Davis C.M."/>
            <person name="Simpson J.R."/>
            <person name="Lauterbach L."/>
            <person name="Steele A.D."/>
            <person name="Gui C."/>
            <person name="Meng S."/>
            <person name="Li G."/>
            <person name="Viehrig K."/>
            <person name="Ye F."/>
            <person name="Su P."/>
            <person name="Kiefer A.F."/>
            <person name="Nichols A."/>
            <person name="Cepeda A.J."/>
            <person name="Yan W."/>
            <person name="Fan B."/>
            <person name="Jiang Y."/>
            <person name="Adhikari A."/>
            <person name="Zheng C.-J."/>
            <person name="Schuster L."/>
            <person name="Cowan T.M."/>
            <person name="Smanski M.J."/>
            <person name="Chevrette M.G."/>
            <person name="De Carvalho L.P.S."/>
            <person name="Shen B."/>
        </authorList>
    </citation>
    <scope>NUCLEOTIDE SEQUENCE [LARGE SCALE GENOMIC DNA]</scope>
    <source>
        <strain evidence="7 8">NPDC049503</strain>
    </source>
</reference>
<gene>
    <name evidence="7" type="ORF">ACIBP5_26045</name>
</gene>
<dbReference type="CDD" id="cd03257">
    <property type="entry name" value="ABC_NikE_OppD_transporters"/>
    <property type="match status" value="2"/>
</dbReference>
<evidence type="ECO:0000256" key="3">
    <source>
        <dbReference type="ARBA" id="ARBA00022741"/>
    </source>
</evidence>
<comment type="caution">
    <text evidence="7">The sequence shown here is derived from an EMBL/GenBank/DDBJ whole genome shotgun (WGS) entry which is preliminary data.</text>
</comment>
<evidence type="ECO:0000256" key="2">
    <source>
        <dbReference type="ARBA" id="ARBA00022448"/>
    </source>
</evidence>
<keyword evidence="3" id="KW-0547">Nucleotide-binding</keyword>
<keyword evidence="8" id="KW-1185">Reference proteome</keyword>